<feature type="compositionally biased region" description="Low complexity" evidence="1">
    <location>
        <begin position="169"/>
        <end position="181"/>
    </location>
</feature>
<dbReference type="SUPFAM" id="SSF160651">
    <property type="entry name" value="FLJ32549 C-terminal domain-like"/>
    <property type="match status" value="1"/>
</dbReference>
<dbReference type="PANTHER" id="PTHR31581">
    <property type="entry name" value="KICSTOR COMPLEX PROTEIN C12ORF66"/>
    <property type="match status" value="1"/>
</dbReference>
<feature type="compositionally biased region" description="Polar residues" evidence="1">
    <location>
        <begin position="108"/>
        <end position="117"/>
    </location>
</feature>
<reference evidence="2" key="1">
    <citation type="journal article" date="2020" name="Fungal Divers.">
        <title>Resolving the Mortierellaceae phylogeny through synthesis of multi-gene phylogenetics and phylogenomics.</title>
        <authorList>
            <person name="Vandepol N."/>
            <person name="Liber J."/>
            <person name="Desiro A."/>
            <person name="Na H."/>
            <person name="Kennedy M."/>
            <person name="Barry K."/>
            <person name="Grigoriev I.V."/>
            <person name="Miller A.N."/>
            <person name="O'Donnell K."/>
            <person name="Stajich J.E."/>
            <person name="Bonito G."/>
        </authorList>
    </citation>
    <scope>NUCLEOTIDE SEQUENCE</scope>
    <source>
        <strain evidence="2">REB-010B</strain>
    </source>
</reference>
<comment type="caution">
    <text evidence="2">The sequence shown here is derived from an EMBL/GenBank/DDBJ whole genome shotgun (WGS) entry which is preliminary data.</text>
</comment>
<dbReference type="InterPro" id="IPR018544">
    <property type="entry name" value="KICS_2"/>
</dbReference>
<keyword evidence="3" id="KW-1185">Reference proteome</keyword>
<dbReference type="SUPFAM" id="SSF158548">
    <property type="entry name" value="FLJ32549 domain-like"/>
    <property type="match status" value="1"/>
</dbReference>
<dbReference type="PANTHER" id="PTHR31581:SF1">
    <property type="entry name" value="KICSTOR SUBUNIT 2"/>
    <property type="match status" value="1"/>
</dbReference>
<dbReference type="Pfam" id="PF09404">
    <property type="entry name" value="C12orf66_like"/>
    <property type="match status" value="1"/>
</dbReference>
<dbReference type="Gene3D" id="1.10.3450.30">
    <property type="match status" value="1"/>
</dbReference>
<dbReference type="GO" id="GO:1904262">
    <property type="term" value="P:negative regulation of TORC1 signaling"/>
    <property type="evidence" value="ECO:0007669"/>
    <property type="project" value="TreeGrafter"/>
</dbReference>
<feature type="compositionally biased region" description="Polar residues" evidence="1">
    <location>
        <begin position="136"/>
        <end position="162"/>
    </location>
</feature>
<gene>
    <name evidence="2" type="ORF">BGZ99_006707</name>
</gene>
<evidence type="ECO:0000313" key="3">
    <source>
        <dbReference type="Proteomes" id="UP000738325"/>
    </source>
</evidence>
<feature type="compositionally biased region" description="Gly residues" evidence="1">
    <location>
        <begin position="369"/>
        <end position="399"/>
    </location>
</feature>
<proteinExistence type="predicted"/>
<feature type="compositionally biased region" description="Low complexity" evidence="1">
    <location>
        <begin position="406"/>
        <end position="421"/>
    </location>
</feature>
<feature type="region of interest" description="Disordered" evidence="1">
    <location>
        <begin position="362"/>
        <end position="423"/>
    </location>
</feature>
<dbReference type="GO" id="GO:0034198">
    <property type="term" value="P:cellular response to amino acid starvation"/>
    <property type="evidence" value="ECO:0007669"/>
    <property type="project" value="TreeGrafter"/>
</dbReference>
<dbReference type="EMBL" id="JAAAIP010000461">
    <property type="protein sequence ID" value="KAG0316747.1"/>
    <property type="molecule type" value="Genomic_DNA"/>
</dbReference>
<dbReference type="Proteomes" id="UP000738325">
    <property type="component" value="Unassembled WGS sequence"/>
</dbReference>
<name>A0A9P6UQS4_9FUNG</name>
<protein>
    <submittedName>
        <fullName evidence="2">Uncharacterized protein</fullName>
    </submittedName>
</protein>
<dbReference type="InterPro" id="IPR038060">
    <property type="entry name" value="C12orf66-like_central_sf"/>
</dbReference>
<dbReference type="GO" id="GO:0061462">
    <property type="term" value="P:protein localization to lysosome"/>
    <property type="evidence" value="ECO:0007669"/>
    <property type="project" value="TreeGrafter"/>
</dbReference>
<dbReference type="GO" id="GO:0042149">
    <property type="term" value="P:cellular response to glucose starvation"/>
    <property type="evidence" value="ECO:0007669"/>
    <property type="project" value="TreeGrafter"/>
</dbReference>
<evidence type="ECO:0000256" key="1">
    <source>
        <dbReference type="SAM" id="MobiDB-lite"/>
    </source>
</evidence>
<dbReference type="AlphaFoldDB" id="A0A9P6UQS4"/>
<feature type="region of interest" description="Disordered" evidence="1">
    <location>
        <begin position="103"/>
        <end position="183"/>
    </location>
</feature>
<organism evidence="2 3">
    <name type="scientific">Dissophora globulifera</name>
    <dbReference type="NCBI Taxonomy" id="979702"/>
    <lineage>
        <taxon>Eukaryota</taxon>
        <taxon>Fungi</taxon>
        <taxon>Fungi incertae sedis</taxon>
        <taxon>Mucoromycota</taxon>
        <taxon>Mortierellomycotina</taxon>
        <taxon>Mortierellomycetes</taxon>
        <taxon>Mortierellales</taxon>
        <taxon>Mortierellaceae</taxon>
        <taxon>Dissophora</taxon>
    </lineage>
</organism>
<sequence length="551" mass="59658">MFPRDCAELIKALGSFDYACANKHLLRISKSHPTVGSICSKVIQCEGVYTSLQFLKPKMFRREDHLYQMYNEISVEVEREILVYRDAAMSVLGGSPDIMSVDSPLQPPTLSFTSPKNVGSRQQSGGRGTGAGSGRNSPVMNMSEGGQPSIHQFITGSNNSTHAHGAGDSSSNSYSSSNHNSRVVSEHIPNLGLSLSPTYNSLQFHRHQGASSFQGGRGEQSAADHVVLYTILRELCSLRMALINIYRTLSLSTVEIEVSTLLAETDHTLQFFDSNTLEIQMSVLGQGIACEIRALKHTLLMDRAVSEYDIQNSATNLHLALVSLSDWKRMSSEQDYADKSVHRPEETSWRLTFFGVGSSSSNNQLSGSSGTGGGGGAGGGGGGGAGASGGGGSGGGGGGGDEKSKPSTSSAGAGGSSNKNKFNLQPNHIQWLERWVASEKSKMTIYFMDLLLEKEQAMGGDERSDPPRDHWPNIISIMQGSVNILRQFRSQYFYDRKIGCTYYVARVDEHVSIVIIYLDKHPQPDTGAMDFLQLLAGKLRHSEVLSALRVE</sequence>
<evidence type="ECO:0000313" key="2">
    <source>
        <dbReference type="EMBL" id="KAG0316747.1"/>
    </source>
</evidence>
<dbReference type="OrthoDB" id="18134at2759"/>
<accession>A0A9P6UQS4</accession>